<organism evidence="1 2">
    <name type="scientific">Algoriphagus aestuariicola</name>
    <dbReference type="NCBI Taxonomy" id="1852016"/>
    <lineage>
        <taxon>Bacteria</taxon>
        <taxon>Pseudomonadati</taxon>
        <taxon>Bacteroidota</taxon>
        <taxon>Cytophagia</taxon>
        <taxon>Cytophagales</taxon>
        <taxon>Cyclobacteriaceae</taxon>
        <taxon>Algoriphagus</taxon>
    </lineage>
</organism>
<dbReference type="Proteomes" id="UP000664698">
    <property type="component" value="Unassembled WGS sequence"/>
</dbReference>
<sequence>MQTSLYDHQLLASDQPQTCPVCGLRTEILSDLSHTLAKTQIHRCPDKGCGFEFVATAEDGQVFLSLNGLIGDK</sequence>
<evidence type="ECO:0000313" key="2">
    <source>
        <dbReference type="Proteomes" id="UP000664698"/>
    </source>
</evidence>
<keyword evidence="2" id="KW-1185">Reference proteome</keyword>
<accession>A0ABS3BUQ6</accession>
<evidence type="ECO:0000313" key="1">
    <source>
        <dbReference type="EMBL" id="MBN7802621.1"/>
    </source>
</evidence>
<gene>
    <name evidence="1" type="ORF">J0A67_17225</name>
</gene>
<protein>
    <submittedName>
        <fullName evidence="1">Uncharacterized protein</fullName>
    </submittedName>
</protein>
<name>A0ABS3BUQ6_9BACT</name>
<reference evidence="1 2" key="1">
    <citation type="submission" date="2021-03" db="EMBL/GenBank/DDBJ databases">
        <title>novel species isolated from a fishpond in China.</title>
        <authorList>
            <person name="Lu H."/>
            <person name="Cai Z."/>
        </authorList>
    </citation>
    <scope>NUCLEOTIDE SEQUENCE [LARGE SCALE GENOMIC DNA]</scope>
    <source>
        <strain evidence="1 2">JCM 31546</strain>
    </source>
</reference>
<dbReference type="EMBL" id="JAFKCW010000004">
    <property type="protein sequence ID" value="MBN7802621.1"/>
    <property type="molecule type" value="Genomic_DNA"/>
</dbReference>
<comment type="caution">
    <text evidence="1">The sequence shown here is derived from an EMBL/GenBank/DDBJ whole genome shotgun (WGS) entry which is preliminary data.</text>
</comment>
<dbReference type="RefSeq" id="WP_206570636.1">
    <property type="nucleotide sequence ID" value="NZ_JAFKCW010000004.1"/>
</dbReference>
<proteinExistence type="predicted"/>